<accession>A0A9X6VDP5</accession>
<dbReference type="InterPro" id="IPR036086">
    <property type="entry name" value="ParB/Sulfiredoxin_sf"/>
</dbReference>
<proteinExistence type="predicted"/>
<dbReference type="AlphaFoldDB" id="A0A9X6VDP5"/>
<dbReference type="Proteomes" id="UP000220397">
    <property type="component" value="Unassembled WGS sequence"/>
</dbReference>
<evidence type="ECO:0000313" key="2">
    <source>
        <dbReference type="Proteomes" id="UP000220397"/>
    </source>
</evidence>
<protein>
    <submittedName>
        <fullName evidence="1">Uncharacterized protein</fullName>
    </submittedName>
</protein>
<evidence type="ECO:0000313" key="1">
    <source>
        <dbReference type="EMBL" id="PFB08635.1"/>
    </source>
</evidence>
<sequence length="262" mass="30860">MHNAIKKSCPFIRATLFLLIYNKSIKEKGEKFMAYNLVTDKLYSVDFEELEIMFKKNNLLNFQYQDEWLNSWLEILKKADQDTNIQIENKNKHNLSFEGFEIFQKKIILPSFTFYLNFVITGARLFIKKTNPRIQKISLDSIQNKSFPIDWTPTDNWKGSVNNQKPIICTQFPFDMNEYLLIDGNHRLTAKINTRQKSVKSYIISAQEIVDHSILPMSIDATMYLFIMETSNFSKALSENKYTHQQIFDSSLIHSTFKEVFN</sequence>
<dbReference type="EMBL" id="NTUS01000020">
    <property type="protein sequence ID" value="PFB08635.1"/>
    <property type="molecule type" value="Genomic_DNA"/>
</dbReference>
<comment type="caution">
    <text evidence="1">The sequence shown here is derived from an EMBL/GenBank/DDBJ whole genome shotgun (WGS) entry which is preliminary data.</text>
</comment>
<gene>
    <name evidence="1" type="ORF">CN398_07280</name>
</gene>
<name>A0A9X6VDP5_BACTU</name>
<reference evidence="1 2" key="1">
    <citation type="submission" date="2017-09" db="EMBL/GenBank/DDBJ databases">
        <title>Large-scale bioinformatics analysis of Bacillus genomes uncovers conserved roles of natural products in bacterial physiology.</title>
        <authorList>
            <consortium name="Agbiome Team Llc"/>
            <person name="Bleich R.M."/>
            <person name="Kirk G.J."/>
            <person name="Santa Maria K.C."/>
            <person name="Allen S.E."/>
            <person name="Farag S."/>
            <person name="Shank E.A."/>
            <person name="Bowers A."/>
        </authorList>
    </citation>
    <scope>NUCLEOTIDE SEQUENCE [LARGE SCALE GENOMIC DNA]</scope>
    <source>
        <strain evidence="1 2">AFS015413</strain>
    </source>
</reference>
<dbReference type="SUPFAM" id="SSF110849">
    <property type="entry name" value="ParB/Sulfiredoxin"/>
    <property type="match status" value="1"/>
</dbReference>
<organism evidence="1 2">
    <name type="scientific">Bacillus thuringiensis</name>
    <dbReference type="NCBI Taxonomy" id="1428"/>
    <lineage>
        <taxon>Bacteria</taxon>
        <taxon>Bacillati</taxon>
        <taxon>Bacillota</taxon>
        <taxon>Bacilli</taxon>
        <taxon>Bacillales</taxon>
        <taxon>Bacillaceae</taxon>
        <taxon>Bacillus</taxon>
        <taxon>Bacillus cereus group</taxon>
    </lineage>
</organism>
<dbReference type="RefSeq" id="WP_097982181.1">
    <property type="nucleotide sequence ID" value="NZ_NTUS01000020.1"/>
</dbReference>